<accession>A0A437PHR9</accession>
<keyword evidence="3" id="KW-0804">Transcription</keyword>
<keyword evidence="2" id="KW-0805">Transcription regulation</keyword>
<gene>
    <name evidence="5" type="ORF">EOE48_01840</name>
</gene>
<dbReference type="SUPFAM" id="SSF50104">
    <property type="entry name" value="Translation proteins SH3-like domain"/>
    <property type="match status" value="1"/>
</dbReference>
<dbReference type="InterPro" id="IPR008991">
    <property type="entry name" value="Translation_prot_SH3-like_sf"/>
</dbReference>
<protein>
    <submittedName>
        <fullName evidence="5">Antitermination protein NusG</fullName>
    </submittedName>
</protein>
<dbReference type="PANTHER" id="PTHR30265:SF4">
    <property type="entry name" value="KOW MOTIF FAMILY PROTEIN, EXPRESSED"/>
    <property type="match status" value="1"/>
</dbReference>
<evidence type="ECO:0000313" key="6">
    <source>
        <dbReference type="Proteomes" id="UP000286997"/>
    </source>
</evidence>
<comment type="caution">
    <text evidence="5">The sequence shown here is derived from an EMBL/GenBank/DDBJ whole genome shotgun (WGS) entry which is preliminary data.</text>
</comment>
<dbReference type="Proteomes" id="UP000286997">
    <property type="component" value="Unassembled WGS sequence"/>
</dbReference>
<feature type="compositionally biased region" description="Basic residues" evidence="4">
    <location>
        <begin position="7"/>
        <end position="16"/>
    </location>
</feature>
<proteinExistence type="predicted"/>
<dbReference type="PROSITE" id="PS01014">
    <property type="entry name" value="NUSG"/>
    <property type="match status" value="1"/>
</dbReference>
<keyword evidence="1" id="KW-0889">Transcription antitermination</keyword>
<dbReference type="GO" id="GO:0031564">
    <property type="term" value="P:transcription antitermination"/>
    <property type="evidence" value="ECO:0007669"/>
    <property type="project" value="UniProtKB-KW"/>
</dbReference>
<dbReference type="OrthoDB" id="7990576at2"/>
<dbReference type="InterPro" id="IPR014722">
    <property type="entry name" value="Rib_uL2_dom2"/>
</dbReference>
<dbReference type="AlphaFoldDB" id="A0A437PHR9"/>
<reference evidence="5 6" key="1">
    <citation type="submission" date="2019-01" db="EMBL/GenBank/DDBJ databases">
        <authorList>
            <person name="Chen W.-M."/>
        </authorList>
    </citation>
    <scope>NUCLEOTIDE SEQUENCE [LARGE SCALE GENOMIC DNA]</scope>
    <source>
        <strain evidence="5 6">TER-1</strain>
    </source>
</reference>
<dbReference type="CDD" id="cd06091">
    <property type="entry name" value="KOW_NusG"/>
    <property type="match status" value="1"/>
</dbReference>
<evidence type="ECO:0000256" key="4">
    <source>
        <dbReference type="SAM" id="MobiDB-lite"/>
    </source>
</evidence>
<dbReference type="EMBL" id="SACP01000001">
    <property type="protein sequence ID" value="RVU21813.1"/>
    <property type="molecule type" value="Genomic_DNA"/>
</dbReference>
<dbReference type="PRINTS" id="PR00338">
    <property type="entry name" value="NUSGTNSCPFCT"/>
</dbReference>
<dbReference type="InterPro" id="IPR043425">
    <property type="entry name" value="NusG-like"/>
</dbReference>
<evidence type="ECO:0000256" key="3">
    <source>
        <dbReference type="ARBA" id="ARBA00023163"/>
    </source>
</evidence>
<dbReference type="InterPro" id="IPR015869">
    <property type="entry name" value="Transcrpt_antiterm_NusG_bac_CS"/>
</dbReference>
<feature type="region of interest" description="Disordered" evidence="4">
    <location>
        <begin position="1"/>
        <end position="35"/>
    </location>
</feature>
<dbReference type="GO" id="GO:0032784">
    <property type="term" value="P:regulation of DNA-templated transcription elongation"/>
    <property type="evidence" value="ECO:0007669"/>
    <property type="project" value="InterPro"/>
</dbReference>
<evidence type="ECO:0000313" key="5">
    <source>
        <dbReference type="EMBL" id="RVU21813.1"/>
    </source>
</evidence>
<dbReference type="InterPro" id="IPR001062">
    <property type="entry name" value="Transcrpt_antiterm_NusG"/>
</dbReference>
<sequence length="214" mass="23885">MRADPRKPRRIPRRRREALASGLPAQARGRPRRRRVPRHRVTIALDRVWIVARLRPRWASQVAGAMAQDGIAVFDAREEVDRTVQGRRVRVAVPVLRGLVFLGLRDDGDLARAERHPGIERILYRDGRAVVIPPAALQLFADAVTGHGDEDGEEAVSAVLFALGETVRVAEGPLAERTGIVEAVDPARRRYRVAVEMFGRATPVLLDEDQIEPE</sequence>
<dbReference type="Gene3D" id="2.30.30.30">
    <property type="match status" value="1"/>
</dbReference>
<evidence type="ECO:0000256" key="1">
    <source>
        <dbReference type="ARBA" id="ARBA00022814"/>
    </source>
</evidence>
<organism evidence="5 6">
    <name type="scientific">Methylobacterium oryzihabitans</name>
    <dbReference type="NCBI Taxonomy" id="2499852"/>
    <lineage>
        <taxon>Bacteria</taxon>
        <taxon>Pseudomonadati</taxon>
        <taxon>Pseudomonadota</taxon>
        <taxon>Alphaproteobacteria</taxon>
        <taxon>Hyphomicrobiales</taxon>
        <taxon>Methylobacteriaceae</taxon>
        <taxon>Methylobacterium</taxon>
    </lineage>
</organism>
<evidence type="ECO:0000256" key="2">
    <source>
        <dbReference type="ARBA" id="ARBA00023015"/>
    </source>
</evidence>
<keyword evidence="6" id="KW-1185">Reference proteome</keyword>
<dbReference type="PANTHER" id="PTHR30265">
    <property type="entry name" value="RHO-INTERACTING TRANSCRIPTION TERMINATION FACTOR NUSG"/>
    <property type="match status" value="1"/>
</dbReference>
<name>A0A437PHR9_9HYPH</name>